<evidence type="ECO:0000256" key="1">
    <source>
        <dbReference type="ARBA" id="ARBA00004651"/>
    </source>
</evidence>
<feature type="transmembrane region" description="Helical" evidence="7">
    <location>
        <begin position="233"/>
        <end position="258"/>
    </location>
</feature>
<dbReference type="CDD" id="cd06261">
    <property type="entry name" value="TM_PBP2"/>
    <property type="match status" value="1"/>
</dbReference>
<comment type="subcellular location">
    <subcellularLocation>
        <location evidence="1 7">Cell membrane</location>
        <topology evidence="1 7">Multi-pass membrane protein</topology>
    </subcellularLocation>
</comment>
<dbReference type="InterPro" id="IPR035906">
    <property type="entry name" value="MetI-like_sf"/>
</dbReference>
<dbReference type="SUPFAM" id="SSF161098">
    <property type="entry name" value="MetI-like"/>
    <property type="match status" value="1"/>
</dbReference>
<dbReference type="InterPro" id="IPR000515">
    <property type="entry name" value="MetI-like"/>
</dbReference>
<feature type="transmembrane region" description="Helical" evidence="7">
    <location>
        <begin position="292"/>
        <end position="311"/>
    </location>
</feature>
<gene>
    <name evidence="9" type="ORF">B7R54_02870</name>
</gene>
<evidence type="ECO:0000256" key="5">
    <source>
        <dbReference type="ARBA" id="ARBA00022989"/>
    </source>
</evidence>
<accession>A0A3E0VEE7</accession>
<evidence type="ECO:0000256" key="4">
    <source>
        <dbReference type="ARBA" id="ARBA00022692"/>
    </source>
</evidence>
<dbReference type="OrthoDB" id="9794684at2"/>
<organism evidence="9 10">
    <name type="scientific">Subtercola boreus</name>
    <dbReference type="NCBI Taxonomy" id="120213"/>
    <lineage>
        <taxon>Bacteria</taxon>
        <taxon>Bacillati</taxon>
        <taxon>Actinomycetota</taxon>
        <taxon>Actinomycetes</taxon>
        <taxon>Micrococcales</taxon>
        <taxon>Microbacteriaceae</taxon>
        <taxon>Subtercola</taxon>
    </lineage>
</organism>
<evidence type="ECO:0000313" key="10">
    <source>
        <dbReference type="Proteomes" id="UP000256486"/>
    </source>
</evidence>
<dbReference type="RefSeq" id="WP_116413694.1">
    <property type="nucleotide sequence ID" value="NZ_NBWZ01000001.1"/>
</dbReference>
<evidence type="ECO:0000313" key="9">
    <source>
        <dbReference type="EMBL" id="RFA08282.1"/>
    </source>
</evidence>
<dbReference type="PANTHER" id="PTHR43744">
    <property type="entry name" value="ABC TRANSPORTER PERMEASE PROTEIN MG189-RELATED-RELATED"/>
    <property type="match status" value="1"/>
</dbReference>
<keyword evidence="10" id="KW-1185">Reference proteome</keyword>
<dbReference type="EMBL" id="NBWZ01000001">
    <property type="protein sequence ID" value="RFA08282.1"/>
    <property type="molecule type" value="Genomic_DNA"/>
</dbReference>
<proteinExistence type="inferred from homology"/>
<feature type="transmembrane region" description="Helical" evidence="7">
    <location>
        <begin position="110"/>
        <end position="134"/>
    </location>
</feature>
<comment type="caution">
    <text evidence="9">The sequence shown here is derived from an EMBL/GenBank/DDBJ whole genome shotgun (WGS) entry which is preliminary data.</text>
</comment>
<protein>
    <submittedName>
        <fullName evidence="9">Sugar ABC transporter permease</fullName>
    </submittedName>
</protein>
<keyword evidence="5 7" id="KW-1133">Transmembrane helix</keyword>
<reference evidence="9 10" key="1">
    <citation type="submission" date="2017-04" db="EMBL/GenBank/DDBJ databases">
        <title>Comparative genome analysis of Subtercola boreus.</title>
        <authorList>
            <person name="Cho Y.-J."/>
            <person name="Cho A."/>
            <person name="Kim O.-S."/>
            <person name="Lee J.-I."/>
        </authorList>
    </citation>
    <scope>NUCLEOTIDE SEQUENCE [LARGE SCALE GENOMIC DNA]</scope>
    <source>
        <strain evidence="9 10">K300</strain>
    </source>
</reference>
<keyword evidence="4 7" id="KW-0812">Transmembrane</keyword>
<evidence type="ECO:0000256" key="7">
    <source>
        <dbReference type="RuleBase" id="RU363032"/>
    </source>
</evidence>
<sequence>MSAVAPIDIPFDKSTSRQLARGEAVIETTSRRAKKRMTSRGATTAALIIAIVWTIPTLGLFISSFRPGADIKTSGWWTIFTNPAFTLDNYAAAIGAGNALSLGQAFLNSLVITLPATIIPIIVASLAAYAFAWIDFKFKNAIFIGVFALQIVPIQMALVPLLTLFSDGVKIGGFYVLPGLNLNGVPDSFAKVWIAHAIFALPLAIFLLHNFISEIPSEVIEAARVDGAGHGQVFFRMIVPLAMPAIASFAIFQFLWVWNDLLVATIFTSGGNLPITKALQDLSGSFGQSWELLTAGAFISILVPLIVFFALQRFFVRGLLAGATKG</sequence>
<feature type="transmembrane region" description="Helical" evidence="7">
    <location>
        <begin position="192"/>
        <end position="212"/>
    </location>
</feature>
<keyword evidence="6 7" id="KW-0472">Membrane</keyword>
<name>A0A3E0VEE7_9MICO</name>
<feature type="transmembrane region" description="Helical" evidence="7">
    <location>
        <begin position="41"/>
        <end position="62"/>
    </location>
</feature>
<keyword evidence="2 7" id="KW-0813">Transport</keyword>
<evidence type="ECO:0000256" key="2">
    <source>
        <dbReference type="ARBA" id="ARBA00022448"/>
    </source>
</evidence>
<keyword evidence="3" id="KW-1003">Cell membrane</keyword>
<evidence type="ECO:0000259" key="8">
    <source>
        <dbReference type="PROSITE" id="PS50928"/>
    </source>
</evidence>
<dbReference type="PROSITE" id="PS50928">
    <property type="entry name" value="ABC_TM1"/>
    <property type="match status" value="1"/>
</dbReference>
<evidence type="ECO:0000256" key="3">
    <source>
        <dbReference type="ARBA" id="ARBA00022475"/>
    </source>
</evidence>
<dbReference type="Pfam" id="PF00528">
    <property type="entry name" value="BPD_transp_1"/>
    <property type="match status" value="1"/>
</dbReference>
<dbReference type="GO" id="GO:0005886">
    <property type="term" value="C:plasma membrane"/>
    <property type="evidence" value="ECO:0007669"/>
    <property type="project" value="UniProtKB-SubCell"/>
</dbReference>
<dbReference type="Gene3D" id="1.10.3720.10">
    <property type="entry name" value="MetI-like"/>
    <property type="match status" value="1"/>
</dbReference>
<feature type="domain" description="ABC transmembrane type-1" evidence="8">
    <location>
        <begin position="106"/>
        <end position="311"/>
    </location>
</feature>
<dbReference type="AlphaFoldDB" id="A0A3E0VEE7"/>
<dbReference type="PANTHER" id="PTHR43744:SF4">
    <property type="entry name" value="OSMOPROTECTIVE COMPOUNDS UPTAKE PERMEASE PROTEIN GGTD"/>
    <property type="match status" value="1"/>
</dbReference>
<dbReference type="GO" id="GO:0055085">
    <property type="term" value="P:transmembrane transport"/>
    <property type="evidence" value="ECO:0007669"/>
    <property type="project" value="InterPro"/>
</dbReference>
<comment type="similarity">
    <text evidence="7">Belongs to the binding-protein-dependent transport system permease family.</text>
</comment>
<dbReference type="Proteomes" id="UP000256486">
    <property type="component" value="Unassembled WGS sequence"/>
</dbReference>
<evidence type="ECO:0000256" key="6">
    <source>
        <dbReference type="ARBA" id="ARBA00023136"/>
    </source>
</evidence>
<feature type="transmembrane region" description="Helical" evidence="7">
    <location>
        <begin position="141"/>
        <end position="165"/>
    </location>
</feature>